<comment type="caution">
    <text evidence="2">The sequence shown here is derived from an EMBL/GenBank/DDBJ whole genome shotgun (WGS) entry which is preliminary data.</text>
</comment>
<dbReference type="InterPro" id="IPR037523">
    <property type="entry name" value="VOC_core"/>
</dbReference>
<dbReference type="InterPro" id="IPR041581">
    <property type="entry name" value="Glyoxalase_6"/>
</dbReference>
<dbReference type="Pfam" id="PF18029">
    <property type="entry name" value="Glyoxalase_6"/>
    <property type="match status" value="1"/>
</dbReference>
<dbReference type="PANTHER" id="PTHR35908:SF1">
    <property type="entry name" value="CONSERVED PROTEIN"/>
    <property type="match status" value="1"/>
</dbReference>
<dbReference type="RefSeq" id="WP_345732898.1">
    <property type="nucleotide sequence ID" value="NZ_BAAAYN010000056.1"/>
</dbReference>
<dbReference type="Proteomes" id="UP001501676">
    <property type="component" value="Unassembled WGS sequence"/>
</dbReference>
<dbReference type="Gene3D" id="3.10.180.10">
    <property type="entry name" value="2,3-Dihydroxybiphenyl 1,2-Dioxygenase, domain 1"/>
    <property type="match status" value="1"/>
</dbReference>
<evidence type="ECO:0000313" key="2">
    <source>
        <dbReference type="EMBL" id="GAA3396483.1"/>
    </source>
</evidence>
<keyword evidence="3" id="KW-1185">Reference proteome</keyword>
<name>A0ABP6TBH5_9ACTN</name>
<dbReference type="SUPFAM" id="SSF54593">
    <property type="entry name" value="Glyoxalase/Bleomycin resistance protein/Dihydroxybiphenyl dioxygenase"/>
    <property type="match status" value="1"/>
</dbReference>
<dbReference type="EMBL" id="BAAAYN010000056">
    <property type="protein sequence ID" value="GAA3396483.1"/>
    <property type="molecule type" value="Genomic_DNA"/>
</dbReference>
<accession>A0ABP6TBH5</accession>
<organism evidence="2 3">
    <name type="scientific">Cryptosporangium minutisporangium</name>
    <dbReference type="NCBI Taxonomy" id="113569"/>
    <lineage>
        <taxon>Bacteria</taxon>
        <taxon>Bacillati</taxon>
        <taxon>Actinomycetota</taxon>
        <taxon>Actinomycetes</taxon>
        <taxon>Cryptosporangiales</taxon>
        <taxon>Cryptosporangiaceae</taxon>
        <taxon>Cryptosporangium</taxon>
    </lineage>
</organism>
<dbReference type="InterPro" id="IPR029068">
    <property type="entry name" value="Glyas_Bleomycin-R_OHBP_Dase"/>
</dbReference>
<evidence type="ECO:0000313" key="3">
    <source>
        <dbReference type="Proteomes" id="UP001501676"/>
    </source>
</evidence>
<protein>
    <submittedName>
        <fullName evidence="2">VOC family protein</fullName>
    </submittedName>
</protein>
<dbReference type="PROSITE" id="PS51819">
    <property type="entry name" value="VOC"/>
    <property type="match status" value="1"/>
</dbReference>
<reference evidence="3" key="1">
    <citation type="journal article" date="2019" name="Int. J. Syst. Evol. Microbiol.">
        <title>The Global Catalogue of Microorganisms (GCM) 10K type strain sequencing project: providing services to taxonomists for standard genome sequencing and annotation.</title>
        <authorList>
            <consortium name="The Broad Institute Genomics Platform"/>
            <consortium name="The Broad Institute Genome Sequencing Center for Infectious Disease"/>
            <person name="Wu L."/>
            <person name="Ma J."/>
        </authorList>
    </citation>
    <scope>NUCLEOTIDE SEQUENCE [LARGE SCALE GENOMIC DNA]</scope>
    <source>
        <strain evidence="3">JCM 9458</strain>
    </source>
</reference>
<feature type="domain" description="VOC" evidence="1">
    <location>
        <begin position="14"/>
        <end position="131"/>
    </location>
</feature>
<evidence type="ECO:0000259" key="1">
    <source>
        <dbReference type="PROSITE" id="PS51819"/>
    </source>
</evidence>
<gene>
    <name evidence="2" type="ORF">GCM10020369_73370</name>
</gene>
<sequence>MSDATTTAPTGIATLAMMNLDSPDPGALADFYSAVLGWPVVHREDEYAMINSGVDGVAPIGFGRIDTYRAPQWPDSGAPKRFHLDFYVDDPDEAAARCVALGATRPEFQPGGERWTVVLDPAGHPFCLCRRS</sequence>
<dbReference type="PANTHER" id="PTHR35908">
    <property type="entry name" value="HYPOTHETICAL FUSION PROTEIN"/>
    <property type="match status" value="1"/>
</dbReference>
<proteinExistence type="predicted"/>